<comment type="caution">
    <text evidence="1">The sequence shown here is derived from an EMBL/GenBank/DDBJ whole genome shotgun (WGS) entry which is preliminary data.</text>
</comment>
<protein>
    <submittedName>
        <fullName evidence="1">Uncharacterized protein</fullName>
    </submittedName>
</protein>
<evidence type="ECO:0000313" key="1">
    <source>
        <dbReference type="EMBL" id="KKS69233.1"/>
    </source>
</evidence>
<gene>
    <name evidence="1" type="ORF">UV41_C0060G0002</name>
</gene>
<dbReference type="EMBL" id="LCEJ01000060">
    <property type="protein sequence ID" value="KKS69233.1"/>
    <property type="molecule type" value="Genomic_DNA"/>
</dbReference>
<dbReference type="Proteomes" id="UP000034785">
    <property type="component" value="Unassembled WGS sequence"/>
</dbReference>
<reference evidence="1 2" key="1">
    <citation type="journal article" date="2015" name="Nature">
        <title>rRNA introns, odd ribosomes, and small enigmatic genomes across a large radiation of phyla.</title>
        <authorList>
            <person name="Brown C.T."/>
            <person name="Hug L.A."/>
            <person name="Thomas B.C."/>
            <person name="Sharon I."/>
            <person name="Castelle C.J."/>
            <person name="Singh A."/>
            <person name="Wilkins M.J."/>
            <person name="Williams K.H."/>
            <person name="Banfield J.F."/>
        </authorList>
    </citation>
    <scope>NUCLEOTIDE SEQUENCE [LARGE SCALE GENOMIC DNA]</scope>
</reference>
<name>A0A0G1E3S0_9BACT</name>
<organism evidence="1 2">
    <name type="scientific">Candidatus Daviesbacteria bacterium GW2011_GWA2_42_7</name>
    <dbReference type="NCBI Taxonomy" id="1618425"/>
    <lineage>
        <taxon>Bacteria</taxon>
        <taxon>Candidatus Daviesiibacteriota</taxon>
    </lineage>
</organism>
<proteinExistence type="predicted"/>
<evidence type="ECO:0000313" key="2">
    <source>
        <dbReference type="Proteomes" id="UP000034785"/>
    </source>
</evidence>
<accession>A0A0G1E3S0</accession>
<sequence length="91" mass="10344">MSKEFLCRYLCIVDSCGWRLVTGGTKMPSQAEIKGDDYDPDLDWCIPALEAENYFVDPDKRVAAIIRQGKCDEYKSSEGHLPLRISFLPRA</sequence>
<dbReference type="AlphaFoldDB" id="A0A0G1E3S0"/>